<sequence>MQKAHQPLSDRIILVAGNASHLSQGIIKPFLQAGATVIAPAISLQDIRNLENYVARITTGRLITQLLDVPDFDQIAAFTETIREKFGRLDLAVATIDSTVNSEGLSEVELEDWQEMLEQDINLFFTCARITLPLLKQTPNALFVSACLGSYPESAEPESLATLADTIRTSMARLFALEARQHHTRYYYLRVPRPLTDKAGLIAGQPSLLPNYDLVGEYIIQLYSEPTTKERNVFPSIALC</sequence>
<dbReference type="EMBL" id="CADCTJ010000165">
    <property type="protein sequence ID" value="CAA9220298.1"/>
    <property type="molecule type" value="Genomic_DNA"/>
</dbReference>
<dbReference type="AlphaFoldDB" id="A0A6J4HFZ1"/>
<dbReference type="InterPro" id="IPR002347">
    <property type="entry name" value="SDR_fam"/>
</dbReference>
<evidence type="ECO:0000313" key="3">
    <source>
        <dbReference type="EMBL" id="CAA9220298.1"/>
    </source>
</evidence>
<dbReference type="PANTHER" id="PTHR43669:SF3">
    <property type="entry name" value="ALCOHOL DEHYDROGENASE, PUTATIVE (AFU_ORTHOLOGUE AFUA_3G03445)-RELATED"/>
    <property type="match status" value="1"/>
</dbReference>
<dbReference type="SUPFAM" id="SSF51735">
    <property type="entry name" value="NAD(P)-binding Rossmann-fold domains"/>
    <property type="match status" value="1"/>
</dbReference>
<proteinExistence type="inferred from homology"/>
<evidence type="ECO:0000256" key="1">
    <source>
        <dbReference type="ARBA" id="ARBA00006484"/>
    </source>
</evidence>
<protein>
    <submittedName>
        <fullName evidence="3">Uncharacterized protein</fullName>
    </submittedName>
</protein>
<gene>
    <name evidence="3" type="ORF">AVDCRST_MAG95-507</name>
</gene>
<dbReference type="InterPro" id="IPR036291">
    <property type="entry name" value="NAD(P)-bd_dom_sf"/>
</dbReference>
<name>A0A6J4HFZ1_9BACT</name>
<keyword evidence="2" id="KW-0560">Oxidoreductase</keyword>
<dbReference type="Pfam" id="PF13561">
    <property type="entry name" value="adh_short_C2"/>
    <property type="match status" value="1"/>
</dbReference>
<organism evidence="3">
    <name type="scientific">uncultured Adhaeribacter sp</name>
    <dbReference type="NCBI Taxonomy" id="448109"/>
    <lineage>
        <taxon>Bacteria</taxon>
        <taxon>Pseudomonadati</taxon>
        <taxon>Bacteroidota</taxon>
        <taxon>Cytophagia</taxon>
        <taxon>Cytophagales</taxon>
        <taxon>Hymenobacteraceae</taxon>
        <taxon>Adhaeribacter</taxon>
        <taxon>environmental samples</taxon>
    </lineage>
</organism>
<comment type="similarity">
    <text evidence="1">Belongs to the short-chain dehydrogenases/reductases (SDR) family.</text>
</comment>
<reference evidence="3" key="1">
    <citation type="submission" date="2020-02" db="EMBL/GenBank/DDBJ databases">
        <authorList>
            <person name="Meier V. D."/>
        </authorList>
    </citation>
    <scope>NUCLEOTIDE SEQUENCE</scope>
    <source>
        <strain evidence="3">AVDCRST_MAG95</strain>
    </source>
</reference>
<dbReference type="GO" id="GO:0016491">
    <property type="term" value="F:oxidoreductase activity"/>
    <property type="evidence" value="ECO:0007669"/>
    <property type="project" value="UniProtKB-KW"/>
</dbReference>
<accession>A0A6J4HFZ1</accession>
<dbReference type="Gene3D" id="3.40.50.720">
    <property type="entry name" value="NAD(P)-binding Rossmann-like Domain"/>
    <property type="match status" value="1"/>
</dbReference>
<dbReference type="PANTHER" id="PTHR43669">
    <property type="entry name" value="5-KETO-D-GLUCONATE 5-REDUCTASE"/>
    <property type="match status" value="1"/>
</dbReference>
<evidence type="ECO:0000256" key="2">
    <source>
        <dbReference type="ARBA" id="ARBA00023002"/>
    </source>
</evidence>